<dbReference type="STRING" id="1217698.F888_02553"/>
<dbReference type="PANTHER" id="PTHR24960">
    <property type="entry name" value="PHOTOSYSTEM I IRON-SULFUR CENTER-RELATED"/>
    <property type="match status" value="1"/>
</dbReference>
<dbReference type="InterPro" id="IPR017896">
    <property type="entry name" value="4Fe4S_Fe-S-bd"/>
</dbReference>
<evidence type="ECO:0000256" key="1">
    <source>
        <dbReference type="ARBA" id="ARBA00022485"/>
    </source>
</evidence>
<evidence type="ECO:0000256" key="4">
    <source>
        <dbReference type="ARBA" id="ARBA00023014"/>
    </source>
</evidence>
<protein>
    <submittedName>
        <fullName evidence="7">Ferredoxin</fullName>
    </submittedName>
</protein>
<keyword evidence="2" id="KW-0479">Metal-binding</keyword>
<dbReference type="PANTHER" id="PTHR24960:SF79">
    <property type="entry name" value="PHOTOSYSTEM I IRON-SULFUR CENTER"/>
    <property type="match status" value="1"/>
</dbReference>
<comment type="caution">
    <text evidence="6">The sequence shown here is derived from an EMBL/GenBank/DDBJ whole genome shotgun (WGS) entry which is preliminary data.</text>
</comment>
<evidence type="ECO:0000256" key="3">
    <source>
        <dbReference type="ARBA" id="ARBA00023004"/>
    </source>
</evidence>
<dbReference type="HOGENOM" id="CLU_139698_11_0_6"/>
<name>N9RDI1_9GAMM</name>
<dbReference type="PROSITE" id="PS00198">
    <property type="entry name" value="4FE4S_FER_1"/>
    <property type="match status" value="1"/>
</dbReference>
<dbReference type="PATRIC" id="fig|1217698.3.peg.2490"/>
<accession>N9RDI1</accession>
<dbReference type="Proteomes" id="UP000013200">
    <property type="component" value="Unassembled WGS sequence"/>
</dbReference>
<dbReference type="Proteomes" id="UP000652691">
    <property type="component" value="Unassembled WGS sequence"/>
</dbReference>
<dbReference type="RefSeq" id="WP_005286516.1">
    <property type="nucleotide sequence ID" value="NZ_BMDA01000001.1"/>
</dbReference>
<evidence type="ECO:0000256" key="2">
    <source>
        <dbReference type="ARBA" id="ARBA00022723"/>
    </source>
</evidence>
<dbReference type="Gene3D" id="3.30.70.20">
    <property type="match status" value="1"/>
</dbReference>
<dbReference type="EMBL" id="BMDA01000001">
    <property type="protein sequence ID" value="GGH28687.1"/>
    <property type="molecule type" value="Genomic_DNA"/>
</dbReference>
<dbReference type="Pfam" id="PF13237">
    <property type="entry name" value="Fer4_10"/>
    <property type="match status" value="1"/>
</dbReference>
<evidence type="ECO:0000259" key="5">
    <source>
        <dbReference type="PROSITE" id="PS51379"/>
    </source>
</evidence>
<keyword evidence="8" id="KW-1185">Reference proteome</keyword>
<feature type="domain" description="4Fe-4S ferredoxin-type" evidence="5">
    <location>
        <begin position="1"/>
        <end position="29"/>
    </location>
</feature>
<dbReference type="EMBL" id="APSA01000007">
    <property type="protein sequence ID" value="ENX37217.1"/>
    <property type="molecule type" value="Genomic_DNA"/>
</dbReference>
<reference evidence="6 8" key="1">
    <citation type="submission" date="2013-02" db="EMBL/GenBank/DDBJ databases">
        <title>The Genome Sequence of Acinetobacter sp. NIPH 3623.</title>
        <authorList>
            <consortium name="The Broad Institute Genome Sequencing Platform"/>
            <consortium name="The Broad Institute Genome Sequencing Center for Infectious Disease"/>
            <person name="Cerqueira G."/>
            <person name="Feldgarden M."/>
            <person name="Courvalin P."/>
            <person name="Perichon B."/>
            <person name="Grillot-Courvalin C."/>
            <person name="Clermont D."/>
            <person name="Rocha E."/>
            <person name="Yoon E.-J."/>
            <person name="Nemec A."/>
            <person name="Walker B."/>
            <person name="Young S.K."/>
            <person name="Zeng Q."/>
            <person name="Gargeya S."/>
            <person name="Fitzgerald M."/>
            <person name="Haas B."/>
            <person name="Abouelleil A."/>
            <person name="Alvarado L."/>
            <person name="Arachchi H.M."/>
            <person name="Berlin A.M."/>
            <person name="Chapman S.B."/>
            <person name="Dewar J."/>
            <person name="Goldberg J."/>
            <person name="Griggs A."/>
            <person name="Gujja S."/>
            <person name="Hansen M."/>
            <person name="Howarth C."/>
            <person name="Imamovic A."/>
            <person name="Larimer J."/>
            <person name="McCowan C."/>
            <person name="Murphy C."/>
            <person name="Neiman D."/>
            <person name="Pearson M."/>
            <person name="Priest M."/>
            <person name="Roberts A."/>
            <person name="Saif S."/>
            <person name="Shea T."/>
            <person name="Sisk P."/>
            <person name="Sykes S."/>
            <person name="Wortman J."/>
            <person name="Nusbaum C."/>
            <person name="Birren B."/>
        </authorList>
    </citation>
    <scope>NUCLEOTIDE SEQUENCE [LARGE SCALE GENOMIC DNA]</scope>
    <source>
        <strain evidence="6 8">NIPH 3623</strain>
    </source>
</reference>
<evidence type="ECO:0000313" key="7">
    <source>
        <dbReference type="EMBL" id="GGH28687.1"/>
    </source>
</evidence>
<dbReference type="InterPro" id="IPR047927">
    <property type="entry name" value="YfhL-like"/>
</dbReference>
<reference evidence="7" key="3">
    <citation type="submission" date="2024-03" db="EMBL/GenBank/DDBJ databases">
        <authorList>
            <person name="Sun Q."/>
            <person name="Sedlacek I."/>
        </authorList>
    </citation>
    <scope>NUCLEOTIDE SEQUENCE</scope>
    <source>
        <strain evidence="7">CCM 8635</strain>
    </source>
</reference>
<keyword evidence="1" id="KW-0004">4Fe-4S</keyword>
<feature type="domain" description="4Fe-4S ferredoxin-type" evidence="5">
    <location>
        <begin position="31"/>
        <end position="64"/>
    </location>
</feature>
<dbReference type="GO" id="GO:0046872">
    <property type="term" value="F:metal ion binding"/>
    <property type="evidence" value="ECO:0007669"/>
    <property type="project" value="UniProtKB-KW"/>
</dbReference>
<dbReference type="NCBIfam" id="NF033683">
    <property type="entry name" value="di_4Fe-4S_YfhL"/>
    <property type="match status" value="1"/>
</dbReference>
<dbReference type="GO" id="GO:0051539">
    <property type="term" value="F:4 iron, 4 sulfur cluster binding"/>
    <property type="evidence" value="ECO:0007669"/>
    <property type="project" value="UniProtKB-KW"/>
</dbReference>
<evidence type="ECO:0000313" key="6">
    <source>
        <dbReference type="EMBL" id="ENX37217.1"/>
    </source>
</evidence>
<dbReference type="GO" id="GO:0005737">
    <property type="term" value="C:cytoplasm"/>
    <property type="evidence" value="ECO:0007669"/>
    <property type="project" value="TreeGrafter"/>
</dbReference>
<dbReference type="InterPro" id="IPR050157">
    <property type="entry name" value="PSI_iron-sulfur_center"/>
</dbReference>
<dbReference type="InterPro" id="IPR017900">
    <property type="entry name" value="4Fe4S_Fe_S_CS"/>
</dbReference>
<proteinExistence type="predicted"/>
<dbReference type="AlphaFoldDB" id="N9RDI1"/>
<dbReference type="SUPFAM" id="SSF54862">
    <property type="entry name" value="4Fe-4S ferredoxins"/>
    <property type="match status" value="1"/>
</dbReference>
<gene>
    <name evidence="6" type="ORF">F888_02553</name>
    <name evidence="7" type="ORF">GCM10007354_07620</name>
</gene>
<reference evidence="7 9" key="2">
    <citation type="journal article" date="2014" name="Int. J. Syst. Evol. Microbiol.">
        <title>Complete genome sequence of Corynebacterium casei LMG S-19264T (=DSM 44701T), isolated from a smear-ripened cheese.</title>
        <authorList>
            <consortium name="US DOE Joint Genome Institute (JGI-PGF)"/>
            <person name="Walter F."/>
            <person name="Albersmeier A."/>
            <person name="Kalinowski J."/>
            <person name="Ruckert C."/>
        </authorList>
    </citation>
    <scope>NUCLEOTIDE SEQUENCE [LARGE SCALE GENOMIC DNA]</scope>
    <source>
        <strain evidence="7 9">CCM 8635</strain>
    </source>
</reference>
<evidence type="ECO:0000313" key="9">
    <source>
        <dbReference type="Proteomes" id="UP000652691"/>
    </source>
</evidence>
<organism evidence="6 8">
    <name type="scientific">Acinetobacter courvalinii</name>
    <dbReference type="NCBI Taxonomy" id="280147"/>
    <lineage>
        <taxon>Bacteria</taxon>
        <taxon>Pseudomonadati</taxon>
        <taxon>Pseudomonadota</taxon>
        <taxon>Gammaproteobacteria</taxon>
        <taxon>Moraxellales</taxon>
        <taxon>Moraxellaceae</taxon>
        <taxon>Acinetobacter</taxon>
    </lineage>
</organism>
<keyword evidence="3" id="KW-0408">Iron</keyword>
<evidence type="ECO:0000313" key="8">
    <source>
        <dbReference type="Proteomes" id="UP000013200"/>
    </source>
</evidence>
<keyword evidence="4" id="KW-0411">Iron-sulfur</keyword>
<dbReference type="GeneID" id="80103336"/>
<dbReference type="PROSITE" id="PS51379">
    <property type="entry name" value="4FE4S_FER_2"/>
    <property type="match status" value="2"/>
</dbReference>
<sequence>MALLITNACINCDMCLPECPNQAIDEGAKVYEIDPLRCTECVGFYEVATCVAVCPIDCIKPDPHYPETQTELLQKFKRLQMA</sequence>